<keyword evidence="1" id="KW-0812">Transmembrane</keyword>
<dbReference type="SUPFAM" id="SSF53448">
    <property type="entry name" value="Nucleotide-diphospho-sugar transferases"/>
    <property type="match status" value="1"/>
</dbReference>
<dbReference type="AlphaFoldDB" id="A0A6C0KQD3"/>
<dbReference type="Gene3D" id="3.90.550.10">
    <property type="entry name" value="Spore Coat Polysaccharide Biosynthesis Protein SpsA, Chain A"/>
    <property type="match status" value="1"/>
</dbReference>
<dbReference type="CDD" id="cd00761">
    <property type="entry name" value="Glyco_tranf_GTA_type"/>
    <property type="match status" value="1"/>
</dbReference>
<feature type="transmembrane region" description="Helical" evidence="1">
    <location>
        <begin position="6"/>
        <end position="27"/>
    </location>
</feature>
<keyword evidence="1" id="KW-0472">Membrane</keyword>
<evidence type="ECO:0000256" key="1">
    <source>
        <dbReference type="SAM" id="Phobius"/>
    </source>
</evidence>
<proteinExistence type="predicted"/>
<keyword evidence="1" id="KW-1133">Transmembrane helix</keyword>
<sequence length="274" mass="31039">MPSKFVKLNILILVLSLLWIVLAYFGYVRYVKLRTGSLDHYAQEYLKTPRANTKNKIIVSMTTTTGNLENIKASVNSILDQTVHSDQIIISIPEDKDIVLPDYIKNNHIVLVHKLSKDYGKSASIFSPLLREKDGEALIILVDDAGIYGSDFIETLVDTSNQNPNSVIFVSGYNGKELAVNKTKVNNPESNDIISVPDGVLIKPKFFNDDIFNLEDSPQDIINTPDVLLSSYLKKHNINSVQIRYDENFRKFKYVLPNSERNISYFASLFPSFK</sequence>
<dbReference type="EMBL" id="MN740964">
    <property type="protein sequence ID" value="QHU20215.1"/>
    <property type="molecule type" value="Genomic_DNA"/>
</dbReference>
<dbReference type="InterPro" id="IPR029044">
    <property type="entry name" value="Nucleotide-diphossugar_trans"/>
</dbReference>
<organism evidence="2">
    <name type="scientific">viral metagenome</name>
    <dbReference type="NCBI Taxonomy" id="1070528"/>
    <lineage>
        <taxon>unclassified sequences</taxon>
        <taxon>metagenomes</taxon>
        <taxon>organismal metagenomes</taxon>
    </lineage>
</organism>
<reference evidence="2" key="1">
    <citation type="journal article" date="2020" name="Nature">
        <title>Giant virus diversity and host interactions through global metagenomics.</title>
        <authorList>
            <person name="Schulz F."/>
            <person name="Roux S."/>
            <person name="Paez-Espino D."/>
            <person name="Jungbluth S."/>
            <person name="Walsh D.A."/>
            <person name="Denef V.J."/>
            <person name="McMahon K.D."/>
            <person name="Konstantinidis K.T."/>
            <person name="Eloe-Fadrosh E.A."/>
            <person name="Kyrpides N.C."/>
            <person name="Woyke T."/>
        </authorList>
    </citation>
    <scope>NUCLEOTIDE SEQUENCE</scope>
    <source>
        <strain evidence="2">GVMAG-S-3300013014-136</strain>
    </source>
</reference>
<accession>A0A6C0KQD3</accession>
<protein>
    <recommendedName>
        <fullName evidence="3">Glycosyltransferase 2-like domain-containing protein</fullName>
    </recommendedName>
</protein>
<evidence type="ECO:0000313" key="2">
    <source>
        <dbReference type="EMBL" id="QHU20215.1"/>
    </source>
</evidence>
<evidence type="ECO:0008006" key="3">
    <source>
        <dbReference type="Google" id="ProtNLM"/>
    </source>
</evidence>
<name>A0A6C0KQD3_9ZZZZ</name>